<dbReference type="eggNOG" id="ENOG5032PTX">
    <property type="taxonomic scope" value="Bacteria"/>
</dbReference>
<dbReference type="Proteomes" id="UP000000662">
    <property type="component" value="Chromosome 1"/>
</dbReference>
<accession>Q0BEM0</accession>
<evidence type="ECO:0000313" key="3">
    <source>
        <dbReference type="Proteomes" id="UP000000662"/>
    </source>
</evidence>
<dbReference type="KEGG" id="bam:Bamb_1847"/>
<feature type="region of interest" description="Disordered" evidence="1">
    <location>
        <begin position="115"/>
        <end position="137"/>
    </location>
</feature>
<dbReference type="EMBL" id="CP000440">
    <property type="protein sequence ID" value="ABI87403.1"/>
    <property type="molecule type" value="Genomic_DNA"/>
</dbReference>
<feature type="compositionally biased region" description="Gly residues" evidence="1">
    <location>
        <begin position="117"/>
        <end position="127"/>
    </location>
</feature>
<reference evidence="2" key="1">
    <citation type="submission" date="2009-01" db="EMBL/GenBank/DDBJ databases">
        <title>Complete sequence of Chromosome 1 of Burkholderia cepacia AMMD.</title>
        <authorList>
            <consortium name="US DOE Joint Genome Institute"/>
            <person name="Copeland A."/>
            <person name="Lucas S."/>
            <person name="Lapidus A."/>
            <person name="Barry K."/>
            <person name="Detter J.C."/>
            <person name="Glavina del Rio T."/>
            <person name="Hammon N."/>
            <person name="Israni S."/>
            <person name="Pitluck S."/>
            <person name="Bruce D."/>
            <person name="Chain P."/>
            <person name="Malfatti S."/>
            <person name="Shin M."/>
            <person name="Vergez L."/>
            <person name="Schmutz J."/>
            <person name="Larimer F."/>
            <person name="Land M."/>
            <person name="Hauser L."/>
            <person name="Kyrpides N."/>
            <person name="Kim E."/>
            <person name="Parke J."/>
            <person name="Coenye T."/>
            <person name="Konstantinidis K."/>
            <person name="Ramette A."/>
            <person name="Tiedje J."/>
            <person name="Richardson P."/>
        </authorList>
    </citation>
    <scope>NUCLEOTIDE SEQUENCE [LARGE SCALE GENOMIC DNA]</scope>
    <source>
        <strain evidence="2">AMMD</strain>
    </source>
</reference>
<evidence type="ECO:0000256" key="1">
    <source>
        <dbReference type="SAM" id="MobiDB-lite"/>
    </source>
</evidence>
<organism evidence="2 3">
    <name type="scientific">Burkholderia ambifaria (strain ATCC BAA-244 / DSM 16087 / CCUG 44356 / LMG 19182 / AMMD)</name>
    <name type="common">Burkholderia cepacia (strain AMMD)</name>
    <dbReference type="NCBI Taxonomy" id="339670"/>
    <lineage>
        <taxon>Bacteria</taxon>
        <taxon>Pseudomonadati</taxon>
        <taxon>Pseudomonadota</taxon>
        <taxon>Betaproteobacteria</taxon>
        <taxon>Burkholderiales</taxon>
        <taxon>Burkholderiaceae</taxon>
        <taxon>Burkholderia</taxon>
        <taxon>Burkholderia cepacia complex</taxon>
    </lineage>
</organism>
<keyword evidence="3" id="KW-1185">Reference proteome</keyword>
<dbReference type="AlphaFoldDB" id="Q0BEM0"/>
<gene>
    <name evidence="2" type="ordered locus">Bamb_1847</name>
</gene>
<dbReference type="GeneID" id="93089513"/>
<name>Q0BEM0_BURCM</name>
<sequence length="159" mass="17538">MLELTSEQVAGLAEIDARGYVERTRQDLVKADPKLADDGTLPTRLWNAYIAARRLGIHSDENVAAFLRIEAYAPSFYEKPATRAWIMRPGRSADERFHDYLRVIKWRIEHQNVQGGAEHGGIGGAGNRSGDSGTRPSLGARWRRLIGRGGSRGNGEPVG</sequence>
<proteinExistence type="predicted"/>
<protein>
    <submittedName>
        <fullName evidence="2">Uncharacterized protein</fullName>
    </submittedName>
</protein>
<dbReference type="RefSeq" id="WP_011657100.1">
    <property type="nucleotide sequence ID" value="NC_008390.1"/>
</dbReference>
<evidence type="ECO:0000313" key="2">
    <source>
        <dbReference type="EMBL" id="ABI87403.1"/>
    </source>
</evidence>